<feature type="binding site" evidence="9">
    <location>
        <begin position="164"/>
        <end position="171"/>
    </location>
    <ligand>
        <name>NAD(+)</name>
        <dbReference type="ChEBI" id="CHEBI:57540"/>
    </ligand>
</feature>
<proteinExistence type="inferred from homology"/>
<evidence type="ECO:0000256" key="9">
    <source>
        <dbReference type="PIRSR" id="PIRSR000350-3"/>
    </source>
</evidence>
<keyword evidence="5 11" id="KW-0560">Oxidoreductase</keyword>
<dbReference type="InterPro" id="IPR001100">
    <property type="entry name" value="Pyr_nuc-diS_OxRdtase"/>
</dbReference>
<evidence type="ECO:0000256" key="3">
    <source>
        <dbReference type="ARBA" id="ARBA00022827"/>
    </source>
</evidence>
<dbReference type="RefSeq" id="WP_117451226.1">
    <property type="nucleotide sequence ID" value="NZ_CP060636.1"/>
</dbReference>
<organism evidence="14 15">
    <name type="scientific">[Eubacterium] hominis</name>
    <dbReference type="NCBI Taxonomy" id="2764325"/>
    <lineage>
        <taxon>Bacteria</taxon>
        <taxon>Bacillati</taxon>
        <taxon>Bacillota</taxon>
        <taxon>Erysipelotrichia</taxon>
        <taxon>Erysipelotrichales</taxon>
        <taxon>Erysipelotrichaceae</taxon>
        <taxon>Amedibacillus</taxon>
    </lineage>
</organism>
<dbReference type="GO" id="GO:0003955">
    <property type="term" value="F:NAD(P)H dehydrogenase (quinone) activity"/>
    <property type="evidence" value="ECO:0007669"/>
    <property type="project" value="TreeGrafter"/>
</dbReference>
<dbReference type="PIRSF" id="PIRSF000350">
    <property type="entry name" value="Mercury_reductase_MerA"/>
    <property type="match status" value="1"/>
</dbReference>
<dbReference type="Pfam" id="PF02852">
    <property type="entry name" value="Pyr_redox_dim"/>
    <property type="match status" value="1"/>
</dbReference>
<dbReference type="Proteomes" id="UP000515856">
    <property type="component" value="Chromosome"/>
</dbReference>
<dbReference type="SUPFAM" id="SSF51905">
    <property type="entry name" value="FAD/NAD(P)-binding domain"/>
    <property type="match status" value="1"/>
</dbReference>
<dbReference type="InterPro" id="IPR023753">
    <property type="entry name" value="FAD/NAD-binding_dom"/>
</dbReference>
<keyword evidence="9" id="KW-0547">Nucleotide-binding</keyword>
<sequence>MKKYDAIMIGFGKGSKTLAAEMAKRGKHVAMIEKSNQMYGGTCINEGCIPSKSLIIQADKNGYTKAVENKEILVTKLRKKNFDKLDQLENVDVYTATAQFVSDHEVHIKNEELDEVLYGDMLFINTGSEPNIPNIKGIHDTKHVYTSAELMKLTELPKRLAIIGGGYIGLEFSSMYARYGSKVTVFEHGERLVKREDKDIADEIQKVLESQGVAFEFLSSVEAFENDGEQVVVSYKDASGNNHRLTVDGVLLAAGRHANTKALALDQAGVKVDARGNVIVNEHLQTNVPHIYAMGDVKGGLQFTYISLDDYRIVKDHLFGEGKRTTENRGNIAYSVFISPTFSRVGLSEQEALKAAHNIKIAKMPAAAIPRANVISQPNGLLKAVIDADTEQVLGCVLFCAESEEMINFVALAMDQKLPYQAIRDHIFTHPTMSEALNDLFSNVQ</sequence>
<feature type="binding site" evidence="9">
    <location>
        <position position="52"/>
    </location>
    <ligand>
        <name>FAD</name>
        <dbReference type="ChEBI" id="CHEBI:57692"/>
    </ligand>
</feature>
<evidence type="ECO:0000256" key="2">
    <source>
        <dbReference type="ARBA" id="ARBA00022630"/>
    </source>
</evidence>
<feature type="domain" description="Pyridine nucleotide-disulphide oxidoreductase dimerisation" evidence="12">
    <location>
        <begin position="332"/>
        <end position="439"/>
    </location>
</feature>
<dbReference type="InterPro" id="IPR004099">
    <property type="entry name" value="Pyr_nucl-diS_OxRdtase_dimer"/>
</dbReference>
<evidence type="ECO:0000256" key="4">
    <source>
        <dbReference type="ARBA" id="ARBA00022857"/>
    </source>
</evidence>
<dbReference type="GO" id="GO:0050660">
    <property type="term" value="F:flavin adenine dinucleotide binding"/>
    <property type="evidence" value="ECO:0007669"/>
    <property type="project" value="TreeGrafter"/>
</dbReference>
<dbReference type="InterPro" id="IPR012999">
    <property type="entry name" value="Pyr_OxRdtase_I_AS"/>
</dbReference>
<evidence type="ECO:0000256" key="11">
    <source>
        <dbReference type="RuleBase" id="RU003691"/>
    </source>
</evidence>
<dbReference type="SUPFAM" id="SSF55424">
    <property type="entry name" value="FAD/NAD-linked reductases, dimerisation (C-terminal) domain"/>
    <property type="match status" value="1"/>
</dbReference>
<evidence type="ECO:0000256" key="7">
    <source>
        <dbReference type="ARBA" id="ARBA00023284"/>
    </source>
</evidence>
<accession>A0A7G9GSG4</accession>
<feature type="active site" description="Proton acceptor" evidence="8">
    <location>
        <position position="430"/>
    </location>
</feature>
<keyword evidence="4" id="KW-0521">NADP</keyword>
<dbReference type="PRINTS" id="PR00411">
    <property type="entry name" value="PNDRDTASEI"/>
</dbReference>
<dbReference type="Gene3D" id="3.30.390.30">
    <property type="match status" value="1"/>
</dbReference>
<comment type="similarity">
    <text evidence="1 11">Belongs to the class-I pyridine nucleotide-disulfide oxidoreductase family.</text>
</comment>
<dbReference type="KEGG" id="ehn:H9Q80_07340"/>
<dbReference type="PANTHER" id="PTHR43014:SF4">
    <property type="entry name" value="PYRIDINE NUCLEOTIDE-DISULFIDE OXIDOREDUCTASE RCLA-RELATED"/>
    <property type="match status" value="1"/>
</dbReference>
<name>A0A7G9GSG4_9FIRM</name>
<dbReference type="EMBL" id="CP060636">
    <property type="protein sequence ID" value="QNM13746.1"/>
    <property type="molecule type" value="Genomic_DNA"/>
</dbReference>
<dbReference type="Gene3D" id="3.50.50.60">
    <property type="entry name" value="FAD/NAD(P)-binding domain"/>
    <property type="match status" value="2"/>
</dbReference>
<keyword evidence="15" id="KW-1185">Reference proteome</keyword>
<reference evidence="14 15" key="1">
    <citation type="submission" date="2020-08" db="EMBL/GenBank/DDBJ databases">
        <authorList>
            <person name="Liu C."/>
            <person name="Sun Q."/>
        </authorList>
    </citation>
    <scope>NUCLEOTIDE SEQUENCE [LARGE SCALE GENOMIC DNA]</scope>
    <source>
        <strain evidence="14 15">NSJ-61</strain>
    </source>
</reference>
<keyword evidence="7 11" id="KW-0676">Redox-active center</keyword>
<feature type="binding site" evidence="9">
    <location>
        <position position="296"/>
    </location>
    <ligand>
        <name>FAD</name>
        <dbReference type="ChEBI" id="CHEBI:57692"/>
    </ligand>
</feature>
<feature type="disulfide bond" description="Redox-active" evidence="10">
    <location>
        <begin position="43"/>
        <end position="48"/>
    </location>
</feature>
<dbReference type="PANTHER" id="PTHR43014">
    <property type="entry name" value="MERCURIC REDUCTASE"/>
    <property type="match status" value="1"/>
</dbReference>
<keyword evidence="2 11" id="KW-0285">Flavoprotein</keyword>
<keyword evidence="3 9" id="KW-0274">FAD</keyword>
<dbReference type="PRINTS" id="PR00368">
    <property type="entry name" value="FADPNR"/>
</dbReference>
<dbReference type="GO" id="GO:0016668">
    <property type="term" value="F:oxidoreductase activity, acting on a sulfur group of donors, NAD(P) as acceptor"/>
    <property type="evidence" value="ECO:0007669"/>
    <property type="project" value="InterPro"/>
</dbReference>
<evidence type="ECO:0000313" key="15">
    <source>
        <dbReference type="Proteomes" id="UP000515856"/>
    </source>
</evidence>
<evidence type="ECO:0000313" key="14">
    <source>
        <dbReference type="EMBL" id="QNM13746.1"/>
    </source>
</evidence>
<keyword evidence="9" id="KW-0520">NAD</keyword>
<evidence type="ECO:0000256" key="1">
    <source>
        <dbReference type="ARBA" id="ARBA00007532"/>
    </source>
</evidence>
<evidence type="ECO:0000259" key="12">
    <source>
        <dbReference type="Pfam" id="PF02852"/>
    </source>
</evidence>
<evidence type="ECO:0000256" key="5">
    <source>
        <dbReference type="ARBA" id="ARBA00023002"/>
    </source>
</evidence>
<feature type="domain" description="FAD/NAD(P)-binding" evidence="13">
    <location>
        <begin position="4"/>
        <end position="305"/>
    </location>
</feature>
<evidence type="ECO:0000256" key="10">
    <source>
        <dbReference type="PIRSR" id="PIRSR000350-4"/>
    </source>
</evidence>
<feature type="binding site" evidence="9">
    <location>
        <position position="255"/>
    </location>
    <ligand>
        <name>NAD(+)</name>
        <dbReference type="ChEBI" id="CHEBI:57540"/>
    </ligand>
</feature>
<comment type="cofactor">
    <cofactor evidence="9">
        <name>FAD</name>
        <dbReference type="ChEBI" id="CHEBI:57692"/>
    </cofactor>
    <text evidence="9">Binds 1 FAD per subunit.</text>
</comment>
<gene>
    <name evidence="14" type="ORF">H9Q80_07340</name>
</gene>
<dbReference type="FunFam" id="3.30.390.30:FF:000001">
    <property type="entry name" value="Dihydrolipoyl dehydrogenase"/>
    <property type="match status" value="1"/>
</dbReference>
<evidence type="ECO:0000259" key="13">
    <source>
        <dbReference type="Pfam" id="PF07992"/>
    </source>
</evidence>
<evidence type="ECO:0000256" key="8">
    <source>
        <dbReference type="PIRSR" id="PIRSR000350-2"/>
    </source>
</evidence>
<protein>
    <submittedName>
        <fullName evidence="14">FAD-dependent oxidoreductase</fullName>
    </submittedName>
</protein>
<dbReference type="AlphaFoldDB" id="A0A7G9GSG4"/>
<dbReference type="Pfam" id="PF07992">
    <property type="entry name" value="Pyr_redox_2"/>
    <property type="match status" value="1"/>
</dbReference>
<keyword evidence="6" id="KW-1015">Disulfide bond</keyword>
<dbReference type="PROSITE" id="PS00076">
    <property type="entry name" value="PYRIDINE_REDOX_1"/>
    <property type="match status" value="1"/>
</dbReference>
<dbReference type="InterPro" id="IPR016156">
    <property type="entry name" value="FAD/NAD-linked_Rdtase_dimer_sf"/>
</dbReference>
<dbReference type="InterPro" id="IPR036188">
    <property type="entry name" value="FAD/NAD-bd_sf"/>
</dbReference>
<feature type="binding site" evidence="9">
    <location>
        <position position="187"/>
    </location>
    <ligand>
        <name>NAD(+)</name>
        <dbReference type="ChEBI" id="CHEBI:57540"/>
    </ligand>
</feature>
<evidence type="ECO:0000256" key="6">
    <source>
        <dbReference type="ARBA" id="ARBA00023157"/>
    </source>
</evidence>
<feature type="binding site" evidence="9">
    <location>
        <begin position="126"/>
        <end position="128"/>
    </location>
    <ligand>
        <name>FAD</name>
        <dbReference type="ChEBI" id="CHEBI:57692"/>
    </ligand>
</feature>